<evidence type="ECO:0000313" key="1">
    <source>
        <dbReference type="EMBL" id="KAJ7004770.1"/>
    </source>
</evidence>
<dbReference type="EMBL" id="JAQIZT010000003">
    <property type="protein sequence ID" value="KAJ7004770.1"/>
    <property type="molecule type" value="Genomic_DNA"/>
</dbReference>
<name>A0AAD6R9B6_9ROSI</name>
<reference evidence="1" key="1">
    <citation type="journal article" date="2023" name="Mol. Ecol. Resour.">
        <title>Chromosome-level genome assembly of a triploid poplar Populus alba 'Berolinensis'.</title>
        <authorList>
            <person name="Chen S."/>
            <person name="Yu Y."/>
            <person name="Wang X."/>
            <person name="Wang S."/>
            <person name="Zhang T."/>
            <person name="Zhou Y."/>
            <person name="He R."/>
            <person name="Meng N."/>
            <person name="Wang Y."/>
            <person name="Liu W."/>
            <person name="Liu Z."/>
            <person name="Liu J."/>
            <person name="Guo Q."/>
            <person name="Huang H."/>
            <person name="Sederoff R.R."/>
            <person name="Wang G."/>
            <person name="Qu G."/>
            <person name="Chen S."/>
        </authorList>
    </citation>
    <scope>NUCLEOTIDE SEQUENCE</scope>
    <source>
        <strain evidence="1">SC-2020</strain>
    </source>
</reference>
<gene>
    <name evidence="1" type="ORF">NC653_009569</name>
</gene>
<evidence type="ECO:0000313" key="2">
    <source>
        <dbReference type="Proteomes" id="UP001164929"/>
    </source>
</evidence>
<keyword evidence="2" id="KW-1185">Reference proteome</keyword>
<organism evidence="1 2">
    <name type="scientific">Populus alba x Populus x berolinensis</name>
    <dbReference type="NCBI Taxonomy" id="444605"/>
    <lineage>
        <taxon>Eukaryota</taxon>
        <taxon>Viridiplantae</taxon>
        <taxon>Streptophyta</taxon>
        <taxon>Embryophyta</taxon>
        <taxon>Tracheophyta</taxon>
        <taxon>Spermatophyta</taxon>
        <taxon>Magnoliopsida</taxon>
        <taxon>eudicotyledons</taxon>
        <taxon>Gunneridae</taxon>
        <taxon>Pentapetalae</taxon>
        <taxon>rosids</taxon>
        <taxon>fabids</taxon>
        <taxon>Malpighiales</taxon>
        <taxon>Salicaceae</taxon>
        <taxon>Saliceae</taxon>
        <taxon>Populus</taxon>
    </lineage>
</organism>
<sequence>MQLMSWLSGYALLVKWWPVRRFPGYVNVPAHSNPILYIFNLQARAYLLVVIDKVTATALCRSYYCGG</sequence>
<protein>
    <submittedName>
        <fullName evidence="1">Uncharacterized protein</fullName>
    </submittedName>
</protein>
<dbReference type="Proteomes" id="UP001164929">
    <property type="component" value="Chromosome 3"/>
</dbReference>
<accession>A0AAD6R9B6</accession>
<comment type="caution">
    <text evidence="1">The sequence shown here is derived from an EMBL/GenBank/DDBJ whole genome shotgun (WGS) entry which is preliminary data.</text>
</comment>
<proteinExistence type="predicted"/>
<dbReference type="AlphaFoldDB" id="A0AAD6R9B6"/>